<evidence type="ECO:0000256" key="9">
    <source>
        <dbReference type="SAM" id="MobiDB-lite"/>
    </source>
</evidence>
<gene>
    <name evidence="12" type="ORF">SAMN05216276_10794</name>
</gene>
<dbReference type="Pfam" id="PF00720">
    <property type="entry name" value="SSI"/>
    <property type="match status" value="1"/>
</dbReference>
<evidence type="ECO:0000256" key="5">
    <source>
        <dbReference type="ARBA" id="ARBA00022690"/>
    </source>
</evidence>
<reference evidence="12 13" key="1">
    <citation type="submission" date="2017-06" db="EMBL/GenBank/DDBJ databases">
        <authorList>
            <person name="Kim H.J."/>
            <person name="Triplett B.A."/>
        </authorList>
    </citation>
    <scope>NUCLEOTIDE SEQUENCE [LARGE SCALE GENOMIC DNA]</scope>
    <source>
        <strain evidence="12 13">CGMCC 4.2132</strain>
    </source>
</reference>
<protein>
    <submittedName>
        <fullName evidence="12">Subtilisin inhibitor-like</fullName>
    </submittedName>
</protein>
<feature type="signal peptide" evidence="10">
    <location>
        <begin position="1"/>
        <end position="21"/>
    </location>
</feature>
<evidence type="ECO:0000256" key="2">
    <source>
        <dbReference type="ARBA" id="ARBA00010472"/>
    </source>
</evidence>
<evidence type="ECO:0000259" key="11">
    <source>
        <dbReference type="Pfam" id="PF00720"/>
    </source>
</evidence>
<dbReference type="GO" id="GO:0005576">
    <property type="term" value="C:extracellular region"/>
    <property type="evidence" value="ECO:0007669"/>
    <property type="project" value="UniProtKB-SubCell"/>
</dbReference>
<evidence type="ECO:0000313" key="12">
    <source>
        <dbReference type="EMBL" id="SNT60710.1"/>
    </source>
</evidence>
<name>A0A239P123_9ACTN</name>
<keyword evidence="4" id="KW-0964">Secreted</keyword>
<keyword evidence="10" id="KW-0732">Signal</keyword>
<dbReference type="PRINTS" id="PR00294">
    <property type="entry name" value="SSBTLNINHBTR"/>
</dbReference>
<dbReference type="AlphaFoldDB" id="A0A239P123"/>
<dbReference type="GO" id="GO:0004867">
    <property type="term" value="F:serine-type endopeptidase inhibitor activity"/>
    <property type="evidence" value="ECO:0007669"/>
    <property type="project" value="UniProtKB-KW"/>
</dbReference>
<feature type="compositionally biased region" description="Low complexity" evidence="9">
    <location>
        <begin position="185"/>
        <end position="214"/>
    </location>
</feature>
<dbReference type="InterPro" id="IPR023549">
    <property type="entry name" value="Subtilisin_inhibitor"/>
</dbReference>
<evidence type="ECO:0000256" key="4">
    <source>
        <dbReference type="ARBA" id="ARBA00022525"/>
    </source>
</evidence>
<feature type="region of interest" description="Disordered" evidence="9">
    <location>
        <begin position="174"/>
        <end position="214"/>
    </location>
</feature>
<organism evidence="12 13">
    <name type="scientific">Streptosporangium subroseum</name>
    <dbReference type="NCBI Taxonomy" id="106412"/>
    <lineage>
        <taxon>Bacteria</taxon>
        <taxon>Bacillati</taxon>
        <taxon>Actinomycetota</taxon>
        <taxon>Actinomycetes</taxon>
        <taxon>Streptosporangiales</taxon>
        <taxon>Streptosporangiaceae</taxon>
        <taxon>Streptosporangium</taxon>
    </lineage>
</organism>
<dbReference type="OrthoDB" id="4567948at2"/>
<keyword evidence="13" id="KW-1185">Reference proteome</keyword>
<evidence type="ECO:0000313" key="13">
    <source>
        <dbReference type="Proteomes" id="UP000198282"/>
    </source>
</evidence>
<keyword evidence="5 8" id="KW-0646">Protease inhibitor</keyword>
<evidence type="ECO:0000256" key="1">
    <source>
        <dbReference type="ARBA" id="ARBA00004613"/>
    </source>
</evidence>
<accession>A0A239P123</accession>
<feature type="chain" id="PRO_5011992040" evidence="10">
    <location>
        <begin position="22"/>
        <end position="214"/>
    </location>
</feature>
<evidence type="ECO:0000256" key="10">
    <source>
        <dbReference type="SAM" id="SignalP"/>
    </source>
</evidence>
<comment type="subunit">
    <text evidence="3">Homodimer.</text>
</comment>
<comment type="similarity">
    <text evidence="2 8">Belongs to the protease inhibitor I16 (SSI) family.</text>
</comment>
<evidence type="ECO:0000256" key="3">
    <source>
        <dbReference type="ARBA" id="ARBA00011738"/>
    </source>
</evidence>
<dbReference type="Gene3D" id="3.30.350.10">
    <property type="entry name" value="Subtilisin inhibitor-like"/>
    <property type="match status" value="1"/>
</dbReference>
<sequence length="214" mass="22579">MRRLLCLVTAGLFLLSGTAGAVTEPPPDGFDPSSEKPVLPHPDRPAGNGAVSSAVEPPSTVKTLTLTIAKGERSAPVTGHALLRCDPPGGTHSDPEWACEVLEEVGGHPADLVPPRGVICTLQYDPVTVSATGIWNDEFIRFERTFGNACSLWAETGPVFAFWNSWGWSPKGSWRPWRPRHRGDTGAAGTAQTAKTTTAAEATATAGAAKLSNR</sequence>
<feature type="region of interest" description="Disordered" evidence="9">
    <location>
        <begin position="18"/>
        <end position="57"/>
    </location>
</feature>
<dbReference type="Proteomes" id="UP000198282">
    <property type="component" value="Unassembled WGS sequence"/>
</dbReference>
<evidence type="ECO:0000256" key="8">
    <source>
        <dbReference type="RuleBase" id="RU003471"/>
    </source>
</evidence>
<feature type="domain" description="Subtilisin inhibitor" evidence="11">
    <location>
        <begin position="63"/>
        <end position="148"/>
    </location>
</feature>
<keyword evidence="6 8" id="KW-0722">Serine protease inhibitor</keyword>
<dbReference type="EMBL" id="FZOD01000079">
    <property type="protein sequence ID" value="SNT60710.1"/>
    <property type="molecule type" value="Genomic_DNA"/>
</dbReference>
<dbReference type="InterPro" id="IPR000691">
    <property type="entry name" value="Prot_inh_I16_SSI"/>
</dbReference>
<dbReference type="SUPFAM" id="SSF55399">
    <property type="entry name" value="Subtilisin inhibitor"/>
    <property type="match status" value="1"/>
</dbReference>
<dbReference type="InterPro" id="IPR036819">
    <property type="entry name" value="Subtilisin_inhibitor-like_sf"/>
</dbReference>
<evidence type="ECO:0000256" key="6">
    <source>
        <dbReference type="ARBA" id="ARBA00022900"/>
    </source>
</evidence>
<proteinExistence type="inferred from homology"/>
<comment type="subcellular location">
    <subcellularLocation>
        <location evidence="1">Secreted</location>
    </subcellularLocation>
</comment>
<evidence type="ECO:0000256" key="7">
    <source>
        <dbReference type="ARBA" id="ARBA00023157"/>
    </source>
</evidence>
<keyword evidence="7" id="KW-1015">Disulfide bond</keyword>